<evidence type="ECO:0000256" key="4">
    <source>
        <dbReference type="ARBA" id="ARBA00023163"/>
    </source>
</evidence>
<dbReference type="GO" id="GO:0006352">
    <property type="term" value="P:DNA-templated transcription initiation"/>
    <property type="evidence" value="ECO:0007669"/>
    <property type="project" value="InterPro"/>
</dbReference>
<dbReference type="GO" id="GO:0003677">
    <property type="term" value="F:DNA binding"/>
    <property type="evidence" value="ECO:0007669"/>
    <property type="project" value="UniProtKB-KW"/>
</dbReference>
<keyword evidence="4" id="KW-0804">Transcription</keyword>
<dbReference type="InterPro" id="IPR007630">
    <property type="entry name" value="RNA_pol_sigma70_r4"/>
</dbReference>
<evidence type="ECO:0000256" key="1">
    <source>
        <dbReference type="ARBA" id="ARBA00023015"/>
    </source>
</evidence>
<comment type="caution">
    <text evidence="6">The sequence shown here is derived from an EMBL/GenBank/DDBJ whole genome shotgun (WGS) entry which is preliminary data.</text>
</comment>
<evidence type="ECO:0000256" key="2">
    <source>
        <dbReference type="ARBA" id="ARBA00023082"/>
    </source>
</evidence>
<dbReference type="Gene3D" id="1.20.140.160">
    <property type="match status" value="1"/>
</dbReference>
<proteinExistence type="predicted"/>
<protein>
    <recommendedName>
        <fullName evidence="5">RNA polymerase sigma-70 region 4 domain-containing protein</fullName>
    </recommendedName>
</protein>
<keyword evidence="3" id="KW-0238">DNA-binding</keyword>
<dbReference type="EMBL" id="BQKV01000053">
    <property type="protein sequence ID" value="GJN64893.1"/>
    <property type="molecule type" value="Genomic_DNA"/>
</dbReference>
<gene>
    <name evidence="6" type="ORF">JCM17207_15180</name>
</gene>
<dbReference type="InterPro" id="IPR013325">
    <property type="entry name" value="RNA_pol_sigma_r2"/>
</dbReference>
<evidence type="ECO:0000256" key="3">
    <source>
        <dbReference type="ARBA" id="ARBA00023125"/>
    </source>
</evidence>
<dbReference type="PANTHER" id="PTHR30385">
    <property type="entry name" value="SIGMA FACTOR F FLAGELLAR"/>
    <property type="match status" value="1"/>
</dbReference>
<dbReference type="RefSeq" id="WP_238317078.1">
    <property type="nucleotide sequence ID" value="NZ_BQKV01000053.1"/>
</dbReference>
<dbReference type="NCBIfam" id="TIGR02937">
    <property type="entry name" value="sigma70-ECF"/>
    <property type="match status" value="1"/>
</dbReference>
<dbReference type="AlphaFoldDB" id="A0AA37IZ64"/>
<dbReference type="Gene3D" id="1.10.1740.10">
    <property type="match status" value="1"/>
</dbReference>
<evidence type="ECO:0000313" key="7">
    <source>
        <dbReference type="Proteomes" id="UP001055185"/>
    </source>
</evidence>
<dbReference type="GO" id="GO:0016987">
    <property type="term" value="F:sigma factor activity"/>
    <property type="evidence" value="ECO:0007669"/>
    <property type="project" value="UniProtKB-KW"/>
</dbReference>
<accession>A0AA37IZ64</accession>
<dbReference type="InterPro" id="IPR013324">
    <property type="entry name" value="RNA_pol_sigma_r3/r4-like"/>
</dbReference>
<organism evidence="6 7">
    <name type="scientific">Faecalibacterium gallinarum</name>
    <dbReference type="NCBI Taxonomy" id="2903556"/>
    <lineage>
        <taxon>Bacteria</taxon>
        <taxon>Bacillati</taxon>
        <taxon>Bacillota</taxon>
        <taxon>Clostridia</taxon>
        <taxon>Eubacteriales</taxon>
        <taxon>Oscillospiraceae</taxon>
        <taxon>Faecalibacterium</taxon>
    </lineage>
</organism>
<dbReference type="Pfam" id="PF04545">
    <property type="entry name" value="Sigma70_r4"/>
    <property type="match status" value="1"/>
</dbReference>
<dbReference type="InterPro" id="IPR014284">
    <property type="entry name" value="RNA_pol_sigma-70_dom"/>
</dbReference>
<keyword evidence="1" id="KW-0805">Transcription regulation</keyword>
<feature type="domain" description="RNA polymerase sigma-70 region 4" evidence="5">
    <location>
        <begin position="212"/>
        <end position="260"/>
    </location>
</feature>
<dbReference type="SUPFAM" id="SSF88946">
    <property type="entry name" value="Sigma2 domain of RNA polymerase sigma factors"/>
    <property type="match status" value="1"/>
</dbReference>
<dbReference type="Proteomes" id="UP001055185">
    <property type="component" value="Unassembled WGS sequence"/>
</dbReference>
<name>A0AA37IZ64_9FIRM</name>
<evidence type="ECO:0000259" key="5">
    <source>
        <dbReference type="Pfam" id="PF04545"/>
    </source>
</evidence>
<keyword evidence="2" id="KW-0731">Sigma factor</keyword>
<dbReference type="SUPFAM" id="SSF88659">
    <property type="entry name" value="Sigma3 and sigma4 domains of RNA polymerase sigma factors"/>
    <property type="match status" value="1"/>
</dbReference>
<evidence type="ECO:0000313" key="6">
    <source>
        <dbReference type="EMBL" id="GJN64893.1"/>
    </source>
</evidence>
<keyword evidence="7" id="KW-1185">Reference proteome</keyword>
<reference evidence="6" key="1">
    <citation type="journal article" date="2022" name="Int. J. Syst. Evol. Microbiol.">
        <title>Genome-based, phenotypic and chemotaxonomic classification of Faecalibacterium strains: proposal of three novel species Faecalibacterium duncaniae sp. nov., Faecalibacterium hattorii sp. nov. and Faecalibacterium gallinarum sp. nov. .</title>
        <authorList>
            <person name="Sakamoto M."/>
            <person name="Sakurai N."/>
            <person name="Tanno H."/>
            <person name="Iino T."/>
            <person name="Ohkuma M."/>
            <person name="Endo A."/>
        </authorList>
    </citation>
    <scope>NUCLEOTIDE SEQUENCE</scope>
    <source>
        <strain evidence="6">JCM 17207</strain>
    </source>
</reference>
<sequence length="307" mass="34903">MENKTESTTNEELVELLQAAGQGTPEAAGIMAELWERNINLVRLTVHRLTGMDYSETGFEDMEQQAYFGFHAAAFHYSPAEGLRFSTYVTNRIKWELCRYYENNGYTVRIPAFMRQRIRDGEKKRRQIEAETGAAATMETALKSLCLSPAAIASTLEAYRKMEAASLEAEAYGSSEGDSVSLLDRLADNADVETDVIGEVWQQELHELLFRALREVPEELRRVVVQHYFTGLSLSCIARESGITKQTAHEREQKAFQTIRAGRYSAELSEFCPTQSSRERAERLIKQEREAVERLRLTDDERGLLAL</sequence>